<dbReference type="AlphaFoldDB" id="A0A8J3BM77"/>
<organism evidence="1 2">
    <name type="scientific">Yeosuana aromativorans</name>
    <dbReference type="NCBI Taxonomy" id="288019"/>
    <lineage>
        <taxon>Bacteria</taxon>
        <taxon>Pseudomonadati</taxon>
        <taxon>Bacteroidota</taxon>
        <taxon>Flavobacteriia</taxon>
        <taxon>Flavobacteriales</taxon>
        <taxon>Flavobacteriaceae</taxon>
        <taxon>Yeosuana</taxon>
    </lineage>
</organism>
<proteinExistence type="predicted"/>
<comment type="caution">
    <text evidence="1">The sequence shown here is derived from an EMBL/GenBank/DDBJ whole genome shotgun (WGS) entry which is preliminary data.</text>
</comment>
<evidence type="ECO:0000313" key="2">
    <source>
        <dbReference type="Proteomes" id="UP000612329"/>
    </source>
</evidence>
<dbReference type="RefSeq" id="WP_188651466.1">
    <property type="nucleotide sequence ID" value="NZ_BMNR01000003.1"/>
</dbReference>
<accession>A0A8J3BM77</accession>
<reference evidence="1" key="2">
    <citation type="submission" date="2020-09" db="EMBL/GenBank/DDBJ databases">
        <authorList>
            <person name="Sun Q."/>
            <person name="Ohkuma M."/>
        </authorList>
    </citation>
    <scope>NUCLEOTIDE SEQUENCE</scope>
    <source>
        <strain evidence="1">JCM 12862</strain>
    </source>
</reference>
<reference evidence="1" key="1">
    <citation type="journal article" date="2014" name="Int. J. Syst. Evol. Microbiol.">
        <title>Complete genome sequence of Corynebacterium casei LMG S-19264T (=DSM 44701T), isolated from a smear-ripened cheese.</title>
        <authorList>
            <consortium name="US DOE Joint Genome Institute (JGI-PGF)"/>
            <person name="Walter F."/>
            <person name="Albersmeier A."/>
            <person name="Kalinowski J."/>
            <person name="Ruckert C."/>
        </authorList>
    </citation>
    <scope>NUCLEOTIDE SEQUENCE</scope>
    <source>
        <strain evidence="1">JCM 12862</strain>
    </source>
</reference>
<name>A0A8J3BM77_9FLAO</name>
<gene>
    <name evidence="1" type="ORF">GCM10007962_14120</name>
</gene>
<evidence type="ECO:0000313" key="1">
    <source>
        <dbReference type="EMBL" id="GGK21176.1"/>
    </source>
</evidence>
<sequence>MNNSIYKYLIIKPLNLIIQFHQNDLTFEGLKKLKQSIIDDKDYDANFNFIVDLRLSNIKMTPDELLSYGNWVEDVLNDKRKQMALLTSNPHQVTQAMLFKLNDNLKNLCYDVFCTTEGALHHVDIDISNMEFIEREIEKLKS</sequence>
<protein>
    <submittedName>
        <fullName evidence="1">Uncharacterized protein</fullName>
    </submittedName>
</protein>
<dbReference type="EMBL" id="BMNR01000003">
    <property type="protein sequence ID" value="GGK21176.1"/>
    <property type="molecule type" value="Genomic_DNA"/>
</dbReference>
<keyword evidence="2" id="KW-1185">Reference proteome</keyword>
<dbReference type="Proteomes" id="UP000612329">
    <property type="component" value="Unassembled WGS sequence"/>
</dbReference>